<reference evidence="4 5" key="1">
    <citation type="submission" date="2015-01" db="EMBL/GenBank/DDBJ databases">
        <title>The Genome Sequence of Rhinocladiella mackenzie CBS 650.93.</title>
        <authorList>
            <consortium name="The Broad Institute Genomics Platform"/>
            <person name="Cuomo C."/>
            <person name="de Hoog S."/>
            <person name="Gorbushina A."/>
            <person name="Stielow B."/>
            <person name="Teixiera M."/>
            <person name="Abouelleil A."/>
            <person name="Chapman S.B."/>
            <person name="Priest M."/>
            <person name="Young S.K."/>
            <person name="Wortman J."/>
            <person name="Nusbaum C."/>
            <person name="Birren B."/>
        </authorList>
    </citation>
    <scope>NUCLEOTIDE SEQUENCE [LARGE SCALE GENOMIC DNA]</scope>
    <source>
        <strain evidence="4 5">CBS 650.93</strain>
    </source>
</reference>
<gene>
    <name evidence="4" type="ORF">Z518_05601</name>
</gene>
<protein>
    <recommendedName>
        <fullName evidence="3">Major facilitator superfamily (MFS) profile domain-containing protein</fullName>
    </recommendedName>
</protein>
<feature type="transmembrane region" description="Helical" evidence="2">
    <location>
        <begin position="66"/>
        <end position="85"/>
    </location>
</feature>
<keyword evidence="2" id="KW-0472">Membrane</keyword>
<dbReference type="EMBL" id="KN847478">
    <property type="protein sequence ID" value="KIX04731.1"/>
    <property type="molecule type" value="Genomic_DNA"/>
</dbReference>
<dbReference type="PANTHER" id="PTHR42910">
    <property type="entry name" value="TRANSPORTER SCO4007-RELATED"/>
    <property type="match status" value="1"/>
</dbReference>
<accession>A0A0D2INL6</accession>
<dbReference type="InterPro" id="IPR020846">
    <property type="entry name" value="MFS_dom"/>
</dbReference>
<feature type="transmembrane region" description="Helical" evidence="2">
    <location>
        <begin position="222"/>
        <end position="240"/>
    </location>
</feature>
<dbReference type="PROSITE" id="PS50850">
    <property type="entry name" value="MFS"/>
    <property type="match status" value="1"/>
</dbReference>
<dbReference type="Pfam" id="PF07690">
    <property type="entry name" value="MFS_1"/>
    <property type="match status" value="1"/>
</dbReference>
<dbReference type="InterPro" id="IPR011701">
    <property type="entry name" value="MFS"/>
</dbReference>
<feature type="domain" description="Major facilitator superfamily (MFS) profile" evidence="3">
    <location>
        <begin position="65"/>
        <end position="498"/>
    </location>
</feature>
<comment type="subcellular location">
    <subcellularLocation>
        <location evidence="1">Membrane</location>
        <topology evidence="1">Multi-pass membrane protein</topology>
    </subcellularLocation>
</comment>
<feature type="transmembrane region" description="Helical" evidence="2">
    <location>
        <begin position="270"/>
        <end position="291"/>
    </location>
</feature>
<dbReference type="InterPro" id="IPR036259">
    <property type="entry name" value="MFS_trans_sf"/>
</dbReference>
<dbReference type="STRING" id="1442369.A0A0D2INL6"/>
<organism evidence="4 5">
    <name type="scientific">Rhinocladiella mackenziei CBS 650.93</name>
    <dbReference type="NCBI Taxonomy" id="1442369"/>
    <lineage>
        <taxon>Eukaryota</taxon>
        <taxon>Fungi</taxon>
        <taxon>Dikarya</taxon>
        <taxon>Ascomycota</taxon>
        <taxon>Pezizomycotina</taxon>
        <taxon>Eurotiomycetes</taxon>
        <taxon>Chaetothyriomycetidae</taxon>
        <taxon>Chaetothyriales</taxon>
        <taxon>Herpotrichiellaceae</taxon>
        <taxon>Rhinocladiella</taxon>
    </lineage>
</organism>
<evidence type="ECO:0000313" key="5">
    <source>
        <dbReference type="Proteomes" id="UP000053617"/>
    </source>
</evidence>
<sequence length="498" mass="54353">MLDQKTVDQAPAWVTTDGEHDVEALDDNQKHTLPTQISKWKKVVDIVTWMPPWCRYNPNTPPTFSIWHNVLFAFAGAFTVGNLYYNHPILNILAHDFDVPYVTVSRIPTLMQAGYATGLLLVCPLGDLLKRRPLTLVLIFFTATMWIGLCITPSFAAFCAISYVCAVTTVIPQVMLPLVSELAPPNQRALALSITTSGNLLGIVIARILSGVVTNFTSWRNIYWIALALQYMILCALWLFMPDYPSSNPDGLNYFKMIGGIIFLYKKHAVLVQAGLVSFCISAAFTSYWTTLTFLLADPPYNYPPVIIGLFALIGIAGILLGPLYAKYLIQPFAPLFSCMMGCFANLVGIVIGTYTGPHTVAGPIIQAFTLDMGLQITQVANRSAIHAIEPNGRNRVNTAFMLMTFTGQLTGTSAGAKLYERGGWMASGSLSVALVGLTFLICIARGPYEEGWIGWSGGWDLRKKNLAEATSGPAPAPAPASNAVPIALVESRIDEEK</sequence>
<dbReference type="PANTHER" id="PTHR42910:SF1">
    <property type="entry name" value="MAJOR FACILITATOR SUPERFAMILY (MFS) PROFILE DOMAIN-CONTAINING PROTEIN"/>
    <property type="match status" value="1"/>
</dbReference>
<keyword evidence="5" id="KW-1185">Reference proteome</keyword>
<feature type="transmembrane region" description="Helical" evidence="2">
    <location>
        <begin position="333"/>
        <end position="355"/>
    </location>
</feature>
<evidence type="ECO:0000256" key="1">
    <source>
        <dbReference type="ARBA" id="ARBA00004141"/>
    </source>
</evidence>
<dbReference type="GO" id="GO:0016020">
    <property type="term" value="C:membrane"/>
    <property type="evidence" value="ECO:0007669"/>
    <property type="project" value="UniProtKB-SubCell"/>
</dbReference>
<evidence type="ECO:0000259" key="3">
    <source>
        <dbReference type="PROSITE" id="PS50850"/>
    </source>
</evidence>
<dbReference type="SUPFAM" id="SSF103473">
    <property type="entry name" value="MFS general substrate transporter"/>
    <property type="match status" value="1"/>
</dbReference>
<dbReference type="CDD" id="cd17324">
    <property type="entry name" value="MFS_NepI_like"/>
    <property type="match status" value="1"/>
</dbReference>
<dbReference type="GeneID" id="25293672"/>
<feature type="transmembrane region" description="Helical" evidence="2">
    <location>
        <begin position="425"/>
        <end position="445"/>
    </location>
</feature>
<feature type="transmembrane region" description="Helical" evidence="2">
    <location>
        <begin position="133"/>
        <end position="149"/>
    </location>
</feature>
<feature type="transmembrane region" description="Helical" evidence="2">
    <location>
        <begin position="303"/>
        <end position="326"/>
    </location>
</feature>
<dbReference type="AlphaFoldDB" id="A0A0D2INL6"/>
<dbReference type="GO" id="GO:0022857">
    <property type="term" value="F:transmembrane transporter activity"/>
    <property type="evidence" value="ECO:0007669"/>
    <property type="project" value="InterPro"/>
</dbReference>
<feature type="transmembrane region" description="Helical" evidence="2">
    <location>
        <begin position="190"/>
        <end position="210"/>
    </location>
</feature>
<dbReference type="Proteomes" id="UP000053617">
    <property type="component" value="Unassembled WGS sequence"/>
</dbReference>
<name>A0A0D2INL6_9EURO</name>
<keyword evidence="2" id="KW-1133">Transmembrane helix</keyword>
<dbReference type="OrthoDB" id="2105912at2759"/>
<evidence type="ECO:0000313" key="4">
    <source>
        <dbReference type="EMBL" id="KIX04731.1"/>
    </source>
</evidence>
<dbReference type="VEuPathDB" id="FungiDB:Z518_05601"/>
<evidence type="ECO:0000256" key="2">
    <source>
        <dbReference type="SAM" id="Phobius"/>
    </source>
</evidence>
<dbReference type="Gene3D" id="1.20.1250.20">
    <property type="entry name" value="MFS general substrate transporter like domains"/>
    <property type="match status" value="1"/>
</dbReference>
<dbReference type="HOGENOM" id="CLU_001265_23_3_1"/>
<keyword evidence="2" id="KW-0812">Transmembrane</keyword>
<proteinExistence type="predicted"/>
<dbReference type="RefSeq" id="XP_013271867.1">
    <property type="nucleotide sequence ID" value="XM_013416413.1"/>
</dbReference>